<dbReference type="PROSITE" id="PS00139">
    <property type="entry name" value="THIOL_PROTEASE_CYS"/>
    <property type="match status" value="1"/>
</dbReference>
<keyword evidence="8" id="KW-1185">Reference proteome</keyword>
<evidence type="ECO:0000256" key="4">
    <source>
        <dbReference type="ARBA" id="ARBA00022807"/>
    </source>
</evidence>
<dbReference type="PANTHER" id="PTHR12411">
    <property type="entry name" value="CYSTEINE PROTEASE FAMILY C1-RELATED"/>
    <property type="match status" value="1"/>
</dbReference>
<evidence type="ECO:0000313" key="8">
    <source>
        <dbReference type="Proteomes" id="UP001620626"/>
    </source>
</evidence>
<reference evidence="7 8" key="1">
    <citation type="submission" date="2024-10" db="EMBL/GenBank/DDBJ databases">
        <authorList>
            <person name="Kim D."/>
        </authorList>
    </citation>
    <scope>NUCLEOTIDE SEQUENCE [LARGE SCALE GENOMIC DNA]</scope>
    <source>
        <strain evidence="7">BH-2024</strain>
    </source>
</reference>
<keyword evidence="4" id="KW-0788">Thiol protease</keyword>
<organism evidence="7 8">
    <name type="scientific">Heterodera trifolii</name>
    <dbReference type="NCBI Taxonomy" id="157864"/>
    <lineage>
        <taxon>Eukaryota</taxon>
        <taxon>Metazoa</taxon>
        <taxon>Ecdysozoa</taxon>
        <taxon>Nematoda</taxon>
        <taxon>Chromadorea</taxon>
        <taxon>Rhabditida</taxon>
        <taxon>Tylenchina</taxon>
        <taxon>Tylenchomorpha</taxon>
        <taxon>Tylenchoidea</taxon>
        <taxon>Heteroderidae</taxon>
        <taxon>Heteroderinae</taxon>
        <taxon>Heterodera</taxon>
    </lineage>
</organism>
<dbReference type="Gene3D" id="3.90.70.10">
    <property type="entry name" value="Cysteine proteinases"/>
    <property type="match status" value="1"/>
</dbReference>
<dbReference type="InterPro" id="IPR000668">
    <property type="entry name" value="Peptidase_C1A_C"/>
</dbReference>
<dbReference type="InterPro" id="IPR038765">
    <property type="entry name" value="Papain-like_cys_pep_sf"/>
</dbReference>
<dbReference type="Proteomes" id="UP001620626">
    <property type="component" value="Unassembled WGS sequence"/>
</dbReference>
<dbReference type="InterPro" id="IPR000169">
    <property type="entry name" value="Pept_cys_AS"/>
</dbReference>
<evidence type="ECO:0000259" key="6">
    <source>
        <dbReference type="SMART" id="SM00645"/>
    </source>
</evidence>
<protein>
    <recommendedName>
        <fullName evidence="6">Peptidase C1A papain C-terminal domain-containing protein</fullName>
    </recommendedName>
</protein>
<accession>A0ABD2MAH8</accession>
<proteinExistence type="inferred from homology"/>
<dbReference type="SUPFAM" id="SSF54001">
    <property type="entry name" value="Cysteine proteinases"/>
    <property type="match status" value="1"/>
</dbReference>
<dbReference type="GO" id="GO:0006508">
    <property type="term" value="P:proteolysis"/>
    <property type="evidence" value="ECO:0007669"/>
    <property type="project" value="UniProtKB-KW"/>
</dbReference>
<feature type="domain" description="Peptidase C1A papain C-terminal" evidence="6">
    <location>
        <begin position="27"/>
        <end position="236"/>
    </location>
</feature>
<name>A0ABD2MAH8_9BILA</name>
<feature type="signal peptide" evidence="5">
    <location>
        <begin position="1"/>
        <end position="23"/>
    </location>
</feature>
<evidence type="ECO:0000256" key="1">
    <source>
        <dbReference type="ARBA" id="ARBA00008455"/>
    </source>
</evidence>
<keyword evidence="2" id="KW-0645">Protease</keyword>
<dbReference type="InterPro" id="IPR013128">
    <property type="entry name" value="Peptidase_C1A"/>
</dbReference>
<evidence type="ECO:0000313" key="7">
    <source>
        <dbReference type="EMBL" id="KAL3123730.1"/>
    </source>
</evidence>
<evidence type="ECO:0000256" key="2">
    <source>
        <dbReference type="ARBA" id="ARBA00022670"/>
    </source>
</evidence>
<dbReference type="SMART" id="SM00645">
    <property type="entry name" value="Pept_C1"/>
    <property type="match status" value="1"/>
</dbReference>
<dbReference type="EMBL" id="JBICBT010000088">
    <property type="protein sequence ID" value="KAL3123730.1"/>
    <property type="molecule type" value="Genomic_DNA"/>
</dbReference>
<keyword evidence="3" id="KW-0378">Hydrolase</keyword>
<comment type="caution">
    <text evidence="7">The sequence shown here is derived from an EMBL/GenBank/DDBJ whole genome shotgun (WGS) entry which is preliminary data.</text>
</comment>
<dbReference type="Pfam" id="PF00112">
    <property type="entry name" value="Peptidase_C1"/>
    <property type="match status" value="1"/>
</dbReference>
<dbReference type="GO" id="GO:0008234">
    <property type="term" value="F:cysteine-type peptidase activity"/>
    <property type="evidence" value="ECO:0007669"/>
    <property type="project" value="UniProtKB-KW"/>
</dbReference>
<sequence length="236" mass="26957">MIEIISFLVYFVLIFFSPTPDDEEYVYPEQLDLRWTKTGQLRIPTSEEQGICGSCWAIASITVFATAVFDARIGQQQRLFRYSEQYLVDCIQRVKESLEGCNGVPPTYAFMLIKKDGLPLSTYYEYKSGGTGLPQPCGLEPKVALGKTKKDGLLYKASQYGTVQGCAQFMDLMASNRIPLISRIFVPPSFHEYVGTFVYDPTTEECEKAEREHDKTIHHYYRIWERGRKGLLANPK</sequence>
<comment type="similarity">
    <text evidence="1">Belongs to the peptidase C1 family.</text>
</comment>
<gene>
    <name evidence="7" type="ORF">niasHT_006065</name>
</gene>
<feature type="chain" id="PRO_5044748040" description="Peptidase C1A papain C-terminal domain-containing protein" evidence="5">
    <location>
        <begin position="24"/>
        <end position="236"/>
    </location>
</feature>
<evidence type="ECO:0000256" key="5">
    <source>
        <dbReference type="SAM" id="SignalP"/>
    </source>
</evidence>
<keyword evidence="5" id="KW-0732">Signal</keyword>
<evidence type="ECO:0000256" key="3">
    <source>
        <dbReference type="ARBA" id="ARBA00022801"/>
    </source>
</evidence>
<dbReference type="AlphaFoldDB" id="A0ABD2MAH8"/>